<gene>
    <name evidence="1" type="ORF">A4D02_22830</name>
</gene>
<evidence type="ECO:0000313" key="1">
    <source>
        <dbReference type="EMBL" id="OQP53230.1"/>
    </source>
</evidence>
<dbReference type="Gene3D" id="3.40.430.10">
    <property type="entry name" value="Dihydrofolate Reductase, subunit A"/>
    <property type="match status" value="1"/>
</dbReference>
<dbReference type="RefSeq" id="WP_014218228.1">
    <property type="nucleotide sequence ID" value="NZ_LWBO01000003.1"/>
</dbReference>
<sequence length="84" mass="9756">MSRKLILYIAQSLDGYIAKKDGNLDFLSMVEVPNEDCGYADHLQNIDTKDNNIEQQLTFRRSISYPTGLVQLWYDRKTDKNPND</sequence>
<proteinExistence type="predicted"/>
<dbReference type="InterPro" id="IPR024072">
    <property type="entry name" value="DHFR-like_dom_sf"/>
</dbReference>
<keyword evidence="2" id="KW-1185">Reference proteome</keyword>
<protein>
    <recommendedName>
        <fullName evidence="3">Bifunctional deaminase-reductase domain protein</fullName>
    </recommendedName>
</protein>
<name>A0ABX3P3W7_9BACT</name>
<dbReference type="Proteomes" id="UP000192277">
    <property type="component" value="Unassembled WGS sequence"/>
</dbReference>
<evidence type="ECO:0008006" key="3">
    <source>
        <dbReference type="Google" id="ProtNLM"/>
    </source>
</evidence>
<organism evidence="1 2">
    <name type="scientific">Niastella koreensis</name>
    <dbReference type="NCBI Taxonomy" id="354356"/>
    <lineage>
        <taxon>Bacteria</taxon>
        <taxon>Pseudomonadati</taxon>
        <taxon>Bacteroidota</taxon>
        <taxon>Chitinophagia</taxon>
        <taxon>Chitinophagales</taxon>
        <taxon>Chitinophagaceae</taxon>
        <taxon>Niastella</taxon>
    </lineage>
</organism>
<dbReference type="EMBL" id="LWBO01000003">
    <property type="protein sequence ID" value="OQP53230.1"/>
    <property type="molecule type" value="Genomic_DNA"/>
</dbReference>
<dbReference type="SUPFAM" id="SSF53597">
    <property type="entry name" value="Dihydrofolate reductase-like"/>
    <property type="match status" value="1"/>
</dbReference>
<reference evidence="1 2" key="1">
    <citation type="submission" date="2016-04" db="EMBL/GenBank/DDBJ databases">
        <authorList>
            <person name="Chen L."/>
            <person name="Zhuang W."/>
            <person name="Wang G."/>
        </authorList>
    </citation>
    <scope>NUCLEOTIDE SEQUENCE [LARGE SCALE GENOMIC DNA]</scope>
    <source>
        <strain evidence="2">GR20</strain>
    </source>
</reference>
<comment type="caution">
    <text evidence="1">The sequence shown here is derived from an EMBL/GenBank/DDBJ whole genome shotgun (WGS) entry which is preliminary data.</text>
</comment>
<accession>A0ABX3P3W7</accession>
<evidence type="ECO:0000313" key="2">
    <source>
        <dbReference type="Proteomes" id="UP000192277"/>
    </source>
</evidence>